<evidence type="ECO:0000256" key="1">
    <source>
        <dbReference type="SAM" id="SignalP"/>
    </source>
</evidence>
<feature type="signal peptide" evidence="1">
    <location>
        <begin position="1"/>
        <end position="19"/>
    </location>
</feature>
<reference evidence="2 3" key="1">
    <citation type="submission" date="2015-01" db="EMBL/GenBank/DDBJ databases">
        <title>Evolution of Trichinella species and genotypes.</title>
        <authorList>
            <person name="Korhonen P.K."/>
            <person name="Edoardo P."/>
            <person name="Giuseppe L.R."/>
            <person name="Gasser R.B."/>
        </authorList>
    </citation>
    <scope>NUCLEOTIDE SEQUENCE [LARGE SCALE GENOMIC DNA]</scope>
    <source>
        <strain evidence="2">ISS13</strain>
    </source>
</reference>
<name>A0A0V1DXY4_TRIPS</name>
<keyword evidence="1" id="KW-0732">Signal</keyword>
<comment type="caution">
    <text evidence="2">The sequence shown here is derived from an EMBL/GenBank/DDBJ whole genome shotgun (WGS) entry which is preliminary data.</text>
</comment>
<dbReference type="Proteomes" id="UP000054632">
    <property type="component" value="Unassembled WGS sequence"/>
</dbReference>
<proteinExistence type="predicted"/>
<evidence type="ECO:0000313" key="2">
    <source>
        <dbReference type="EMBL" id="KRY66415.1"/>
    </source>
</evidence>
<dbReference type="EMBL" id="JYDR01000170">
    <property type="protein sequence ID" value="KRY66415.1"/>
    <property type="molecule type" value="Genomic_DNA"/>
</dbReference>
<feature type="chain" id="PRO_5006876924" evidence="1">
    <location>
        <begin position="20"/>
        <end position="69"/>
    </location>
</feature>
<organism evidence="2 3">
    <name type="scientific">Trichinella pseudospiralis</name>
    <name type="common">Parasitic roundworm</name>
    <dbReference type="NCBI Taxonomy" id="6337"/>
    <lineage>
        <taxon>Eukaryota</taxon>
        <taxon>Metazoa</taxon>
        <taxon>Ecdysozoa</taxon>
        <taxon>Nematoda</taxon>
        <taxon>Enoplea</taxon>
        <taxon>Dorylaimia</taxon>
        <taxon>Trichinellida</taxon>
        <taxon>Trichinellidae</taxon>
        <taxon>Trichinella</taxon>
    </lineage>
</organism>
<protein>
    <submittedName>
        <fullName evidence="2">Uncharacterized protein</fullName>
    </submittedName>
</protein>
<accession>A0A0V1DXY4</accession>
<gene>
    <name evidence="2" type="ORF">T4A_9339</name>
</gene>
<dbReference type="AlphaFoldDB" id="A0A0V1DXY4"/>
<sequence length="69" mass="7892">MFVFCLTVSMLAVSRSVYAVLPMYDFNGLKVMENPLSKTGKYYRTLHNLIGSVVETSELFRLLKTAHFL</sequence>
<evidence type="ECO:0000313" key="3">
    <source>
        <dbReference type="Proteomes" id="UP000054632"/>
    </source>
</evidence>